<dbReference type="PANTHER" id="PTHR31432">
    <property type="entry name" value="INTRAFLAGELLAR TRANSPORT PROTEIN 74 HOMOLOG"/>
    <property type="match status" value="1"/>
</dbReference>
<reference evidence="3 4" key="1">
    <citation type="submission" date="2020-04" db="EMBL/GenBank/DDBJ databases">
        <title>Perkinsus olseni comparative genomics.</title>
        <authorList>
            <person name="Bogema D.R."/>
        </authorList>
    </citation>
    <scope>NUCLEOTIDE SEQUENCE [LARGE SCALE GENOMIC DNA]</scope>
    <source>
        <strain evidence="3">00978-12</strain>
    </source>
</reference>
<evidence type="ECO:0000313" key="4">
    <source>
        <dbReference type="Proteomes" id="UP000541610"/>
    </source>
</evidence>
<comment type="caution">
    <text evidence="3">The sequence shown here is derived from an EMBL/GenBank/DDBJ whole genome shotgun (WGS) entry which is preliminary data.</text>
</comment>
<feature type="coiled-coil region" evidence="1">
    <location>
        <begin position="206"/>
        <end position="269"/>
    </location>
</feature>
<accession>A0A7J6P7H7</accession>
<dbReference type="GO" id="GO:0005929">
    <property type="term" value="C:cilium"/>
    <property type="evidence" value="ECO:0007669"/>
    <property type="project" value="TreeGrafter"/>
</dbReference>
<dbReference type="GO" id="GO:0030992">
    <property type="term" value="C:intraciliary transport particle B"/>
    <property type="evidence" value="ECO:0007669"/>
    <property type="project" value="InterPro"/>
</dbReference>
<evidence type="ECO:0000256" key="2">
    <source>
        <dbReference type="SAM" id="MobiDB-lite"/>
    </source>
</evidence>
<dbReference type="InterPro" id="IPR029602">
    <property type="entry name" value="IFT74"/>
</dbReference>
<dbReference type="EMBL" id="JABANP010000065">
    <property type="protein sequence ID" value="KAF4692114.1"/>
    <property type="molecule type" value="Genomic_DNA"/>
</dbReference>
<organism evidence="3 4">
    <name type="scientific">Perkinsus olseni</name>
    <name type="common">Perkinsus atlanticus</name>
    <dbReference type="NCBI Taxonomy" id="32597"/>
    <lineage>
        <taxon>Eukaryota</taxon>
        <taxon>Sar</taxon>
        <taxon>Alveolata</taxon>
        <taxon>Perkinsozoa</taxon>
        <taxon>Perkinsea</taxon>
        <taxon>Perkinsida</taxon>
        <taxon>Perkinsidae</taxon>
        <taxon>Perkinsus</taxon>
    </lineage>
</organism>
<feature type="compositionally biased region" description="Low complexity" evidence="2">
    <location>
        <begin position="25"/>
        <end position="50"/>
    </location>
</feature>
<dbReference type="Proteomes" id="UP000541610">
    <property type="component" value="Unassembled WGS sequence"/>
</dbReference>
<sequence>MADRPQSRGFNTTGGGFRPAPPPQVGSSSPARPSSAVRSTGGSSSGTPASQRGSIFSGAAPGSRAGLGTGYVAPSATASTAMDGFRVVDRPVTQQGLSGVRTAQSSSGRQVLDKSYYKAQLRNKINSLSSEIAQFNKEMARIAEESQSYRQYQRRYQSLLDEVKGLEGELADYNLALDKQRISIRPEDLERQYITEEKNAFGREQIDNVFLEKKECEEGLARLEDELIEQQSHIEQQLSRLTPEQKREYEQLIGELQKINDASHELEASMEPMQQRLKVTGDRLEMDPSRRRMLALSKARDDLLQRKMELTDEREKVSLPLPKQKEMLMEKIKEDNQKMAELEATYEGMKEALERFRRNAAEISSALNRHSEAGEAEVDDEQQQK</sequence>
<dbReference type="AlphaFoldDB" id="A0A7J6P7H7"/>
<keyword evidence="1" id="KW-0175">Coiled coil</keyword>
<feature type="region of interest" description="Disordered" evidence="2">
    <location>
        <begin position="366"/>
        <end position="385"/>
    </location>
</feature>
<feature type="coiled-coil region" evidence="1">
    <location>
        <begin position="118"/>
        <end position="176"/>
    </location>
</feature>
<evidence type="ECO:0000256" key="1">
    <source>
        <dbReference type="SAM" id="Coils"/>
    </source>
</evidence>
<protein>
    <recommendedName>
        <fullName evidence="5">Intraflagellar transport protein 74</fullName>
    </recommendedName>
</protein>
<dbReference type="GO" id="GO:0035735">
    <property type="term" value="P:intraciliary transport involved in cilium assembly"/>
    <property type="evidence" value="ECO:0007669"/>
    <property type="project" value="TreeGrafter"/>
</dbReference>
<evidence type="ECO:0008006" key="5">
    <source>
        <dbReference type="Google" id="ProtNLM"/>
    </source>
</evidence>
<proteinExistence type="predicted"/>
<dbReference type="OrthoDB" id="444379at2759"/>
<feature type="region of interest" description="Disordered" evidence="2">
    <location>
        <begin position="1"/>
        <end position="67"/>
    </location>
</feature>
<evidence type="ECO:0000313" key="3">
    <source>
        <dbReference type="EMBL" id="KAF4692114.1"/>
    </source>
</evidence>
<dbReference type="PANTHER" id="PTHR31432:SF0">
    <property type="entry name" value="INTRAFLAGELLAR TRANSPORT PROTEIN 74 HOMOLOG"/>
    <property type="match status" value="1"/>
</dbReference>
<dbReference type="GO" id="GO:0048487">
    <property type="term" value="F:beta-tubulin binding"/>
    <property type="evidence" value="ECO:0007669"/>
    <property type="project" value="InterPro"/>
</dbReference>
<feature type="compositionally biased region" description="Acidic residues" evidence="2">
    <location>
        <begin position="374"/>
        <end position="385"/>
    </location>
</feature>
<gene>
    <name evidence="3" type="ORF">FOZ60_014062</name>
</gene>
<name>A0A7J6P7H7_PEROL</name>